<dbReference type="GO" id="GO:0006605">
    <property type="term" value="P:protein targeting"/>
    <property type="evidence" value="ECO:0007669"/>
    <property type="project" value="InterPro"/>
</dbReference>
<dbReference type="Gene3D" id="3.40.50.300">
    <property type="entry name" value="P-loop containing nucleotide triphosphate hydrolases"/>
    <property type="match status" value="1"/>
</dbReference>
<protein>
    <submittedName>
        <fullName evidence="4">Protein translocase subunit SecA</fullName>
    </submittedName>
</protein>
<dbReference type="GO" id="GO:0005886">
    <property type="term" value="C:plasma membrane"/>
    <property type="evidence" value="ECO:0007669"/>
    <property type="project" value="TreeGrafter"/>
</dbReference>
<dbReference type="InterPro" id="IPR027417">
    <property type="entry name" value="P-loop_NTPase"/>
</dbReference>
<dbReference type="AlphaFoldDB" id="A0AA35RA13"/>
<evidence type="ECO:0000313" key="4">
    <source>
        <dbReference type="EMBL" id="CAI8007619.1"/>
    </source>
</evidence>
<accession>A0AA35RA13</accession>
<dbReference type="EMBL" id="CASHTH010000792">
    <property type="protein sequence ID" value="CAI8007619.1"/>
    <property type="molecule type" value="Genomic_DNA"/>
</dbReference>
<dbReference type="InterPro" id="IPR014018">
    <property type="entry name" value="SecA_motor_DEAD"/>
</dbReference>
<dbReference type="SUPFAM" id="SSF52540">
    <property type="entry name" value="P-loop containing nucleoside triphosphate hydrolases"/>
    <property type="match status" value="1"/>
</dbReference>
<dbReference type="PANTHER" id="PTHR30612:SF0">
    <property type="entry name" value="CHLOROPLAST PROTEIN-TRANSPORTING ATPASE"/>
    <property type="match status" value="1"/>
</dbReference>
<dbReference type="Proteomes" id="UP001174909">
    <property type="component" value="Unassembled WGS sequence"/>
</dbReference>
<evidence type="ECO:0000256" key="1">
    <source>
        <dbReference type="ARBA" id="ARBA00022927"/>
    </source>
</evidence>
<keyword evidence="1" id="KW-0653">Protein transport</keyword>
<dbReference type="GO" id="GO:0006886">
    <property type="term" value="P:intracellular protein transport"/>
    <property type="evidence" value="ECO:0007669"/>
    <property type="project" value="InterPro"/>
</dbReference>
<comment type="caution">
    <text evidence="4">The sequence shown here is derived from an EMBL/GenBank/DDBJ whole genome shotgun (WGS) entry which is preliminary data.</text>
</comment>
<dbReference type="GO" id="GO:0017038">
    <property type="term" value="P:protein import"/>
    <property type="evidence" value="ECO:0007669"/>
    <property type="project" value="InterPro"/>
</dbReference>
<evidence type="ECO:0000256" key="2">
    <source>
        <dbReference type="ARBA" id="ARBA00023010"/>
    </source>
</evidence>
<reference evidence="4" key="1">
    <citation type="submission" date="2023-03" db="EMBL/GenBank/DDBJ databases">
        <authorList>
            <person name="Steffen K."/>
            <person name="Cardenas P."/>
        </authorList>
    </citation>
    <scope>NUCLEOTIDE SEQUENCE</scope>
</reference>
<dbReference type="InterPro" id="IPR011115">
    <property type="entry name" value="SecA_DEAD"/>
</dbReference>
<keyword evidence="5" id="KW-1185">Reference proteome</keyword>
<dbReference type="Pfam" id="PF07517">
    <property type="entry name" value="SecA_DEAD"/>
    <property type="match status" value="1"/>
</dbReference>
<sequence>MSQASDEELRERAEALRHGAFDNDTLAECFAVINETIRRRIGAWQVFDPAYVHSDISRYRDAAHDLTGTDKTIAETLAYVSEESASRYFADIDLPAEFYGAVRESSLADALRFEPTDEQIAAGRLMLDRTVVEMDAGEGKTVAAAFPAITQALSERKVHVITANDYLALRDAELLAPAYEIPRPDGRHCAGSHGRR</sequence>
<keyword evidence="1" id="KW-0813">Transport</keyword>
<name>A0AA35RA13_GEOBA</name>
<dbReference type="GO" id="GO:0005524">
    <property type="term" value="F:ATP binding"/>
    <property type="evidence" value="ECO:0007669"/>
    <property type="project" value="InterPro"/>
</dbReference>
<evidence type="ECO:0000313" key="5">
    <source>
        <dbReference type="Proteomes" id="UP001174909"/>
    </source>
</evidence>
<gene>
    <name evidence="4" type="ORF">GBAR_LOCUS5304</name>
</gene>
<dbReference type="PROSITE" id="PS51196">
    <property type="entry name" value="SECA_MOTOR_DEAD"/>
    <property type="match status" value="1"/>
</dbReference>
<keyword evidence="2" id="KW-0811">Translocation</keyword>
<evidence type="ECO:0000259" key="3">
    <source>
        <dbReference type="PROSITE" id="PS51196"/>
    </source>
</evidence>
<proteinExistence type="predicted"/>
<dbReference type="InterPro" id="IPR000185">
    <property type="entry name" value="SecA"/>
</dbReference>
<organism evidence="4 5">
    <name type="scientific">Geodia barretti</name>
    <name type="common">Barrett's horny sponge</name>
    <dbReference type="NCBI Taxonomy" id="519541"/>
    <lineage>
        <taxon>Eukaryota</taxon>
        <taxon>Metazoa</taxon>
        <taxon>Porifera</taxon>
        <taxon>Demospongiae</taxon>
        <taxon>Heteroscleromorpha</taxon>
        <taxon>Tetractinellida</taxon>
        <taxon>Astrophorina</taxon>
        <taxon>Geodiidae</taxon>
        <taxon>Geodia</taxon>
    </lineage>
</organism>
<feature type="domain" description="SecA family profile" evidence="3">
    <location>
        <begin position="1"/>
        <end position="196"/>
    </location>
</feature>
<dbReference type="PANTHER" id="PTHR30612">
    <property type="entry name" value="SECA INNER MEMBRANE COMPONENT OF SEC PROTEIN SECRETION SYSTEM"/>
    <property type="match status" value="1"/>
</dbReference>
<dbReference type="GO" id="GO:0005829">
    <property type="term" value="C:cytosol"/>
    <property type="evidence" value="ECO:0007669"/>
    <property type="project" value="TreeGrafter"/>
</dbReference>